<dbReference type="Gene3D" id="1.20.1720.10">
    <property type="entry name" value="Multidrug resistance protein D"/>
    <property type="match status" value="1"/>
</dbReference>
<evidence type="ECO:0000256" key="4">
    <source>
        <dbReference type="ARBA" id="ARBA00023136"/>
    </source>
</evidence>
<name>A0ABY2BDX8_9ACTN</name>
<keyword evidence="8" id="KW-1185">Reference proteome</keyword>
<sequence>MSAVERSARRIGSSAATCNPMRWRTLAVSQLAAFMALLDVSIVDVALPSIERGLGVSAGTALWVVSGYALSFGLALGPAGRLGDVLGRRRMFLIALGAFVLTSASPVPRQPLLC</sequence>
<dbReference type="InterPro" id="IPR020846">
    <property type="entry name" value="MFS_dom"/>
</dbReference>
<reference evidence="7 8" key="1">
    <citation type="journal article" date="2015" name="Stand. Genomic Sci.">
        <title>Genomic Encyclopedia of Bacterial and Archaeal Type Strains, Phase III: the genomes of soil and plant-associated and newly described type strains.</title>
        <authorList>
            <person name="Whitman W.B."/>
            <person name="Woyke T."/>
            <person name="Klenk H.P."/>
            <person name="Zhou Y."/>
            <person name="Lilburn T.G."/>
            <person name="Beck B.J."/>
            <person name="De Vos P."/>
            <person name="Vandamme P."/>
            <person name="Eisen J.A."/>
            <person name="Garrity G."/>
            <person name="Hugenholtz P."/>
            <person name="Kyrpides N.C."/>
        </authorList>
    </citation>
    <scope>NUCLEOTIDE SEQUENCE [LARGE SCALE GENOMIC DNA]</scope>
    <source>
        <strain evidence="7 8">VKM Ac-2538</strain>
    </source>
</reference>
<evidence type="ECO:0000259" key="6">
    <source>
        <dbReference type="PROSITE" id="PS50850"/>
    </source>
</evidence>
<dbReference type="SUPFAM" id="SSF103473">
    <property type="entry name" value="MFS general substrate transporter"/>
    <property type="match status" value="1"/>
</dbReference>
<dbReference type="EMBL" id="SLWM01000015">
    <property type="protein sequence ID" value="TCO17025.1"/>
    <property type="molecule type" value="Genomic_DNA"/>
</dbReference>
<feature type="domain" description="Major facilitator superfamily (MFS) profile" evidence="6">
    <location>
        <begin position="25"/>
        <end position="114"/>
    </location>
</feature>
<proteinExistence type="predicted"/>
<gene>
    <name evidence="7" type="ORF">EV644_11545</name>
</gene>
<dbReference type="PROSITE" id="PS50850">
    <property type="entry name" value="MFS"/>
    <property type="match status" value="1"/>
</dbReference>
<evidence type="ECO:0000313" key="8">
    <source>
        <dbReference type="Proteomes" id="UP000295818"/>
    </source>
</evidence>
<dbReference type="PANTHER" id="PTHR42718">
    <property type="entry name" value="MAJOR FACILITATOR SUPERFAMILY MULTIDRUG TRANSPORTER MFSC"/>
    <property type="match status" value="1"/>
</dbReference>
<evidence type="ECO:0000256" key="3">
    <source>
        <dbReference type="ARBA" id="ARBA00022989"/>
    </source>
</evidence>
<feature type="transmembrane region" description="Helical" evidence="5">
    <location>
        <begin position="56"/>
        <end position="79"/>
    </location>
</feature>
<comment type="caution">
    <text evidence="7">The sequence shown here is derived from an EMBL/GenBank/DDBJ whole genome shotgun (WGS) entry which is preliminary data.</text>
</comment>
<dbReference type="Pfam" id="PF07690">
    <property type="entry name" value="MFS_1"/>
    <property type="match status" value="1"/>
</dbReference>
<protein>
    <submittedName>
        <fullName evidence="7">MFS transporter</fullName>
    </submittedName>
</protein>
<evidence type="ECO:0000256" key="2">
    <source>
        <dbReference type="ARBA" id="ARBA00022692"/>
    </source>
</evidence>
<dbReference type="InterPro" id="IPR036259">
    <property type="entry name" value="MFS_trans_sf"/>
</dbReference>
<keyword evidence="4 5" id="KW-0472">Membrane</keyword>
<dbReference type="InterPro" id="IPR011701">
    <property type="entry name" value="MFS"/>
</dbReference>
<dbReference type="PANTHER" id="PTHR42718:SF39">
    <property type="entry name" value="ACTINORHODIN TRANSPORTER-RELATED"/>
    <property type="match status" value="1"/>
</dbReference>
<organism evidence="7 8">
    <name type="scientific">Kribbella orskensis</name>
    <dbReference type="NCBI Taxonomy" id="2512216"/>
    <lineage>
        <taxon>Bacteria</taxon>
        <taxon>Bacillati</taxon>
        <taxon>Actinomycetota</taxon>
        <taxon>Actinomycetes</taxon>
        <taxon>Propionibacteriales</taxon>
        <taxon>Kribbellaceae</taxon>
        <taxon>Kribbella</taxon>
    </lineage>
</organism>
<keyword evidence="3 5" id="KW-1133">Transmembrane helix</keyword>
<feature type="transmembrane region" description="Helical" evidence="5">
    <location>
        <begin position="31"/>
        <end position="50"/>
    </location>
</feature>
<comment type="subcellular location">
    <subcellularLocation>
        <location evidence="1">Cell membrane</location>
        <topology evidence="1">Multi-pass membrane protein</topology>
    </subcellularLocation>
</comment>
<dbReference type="RefSeq" id="WP_199240076.1">
    <property type="nucleotide sequence ID" value="NZ_SLWM01000015.1"/>
</dbReference>
<evidence type="ECO:0000313" key="7">
    <source>
        <dbReference type="EMBL" id="TCO17025.1"/>
    </source>
</evidence>
<evidence type="ECO:0000256" key="5">
    <source>
        <dbReference type="SAM" id="Phobius"/>
    </source>
</evidence>
<dbReference type="Proteomes" id="UP000295818">
    <property type="component" value="Unassembled WGS sequence"/>
</dbReference>
<keyword evidence="2 5" id="KW-0812">Transmembrane</keyword>
<evidence type="ECO:0000256" key="1">
    <source>
        <dbReference type="ARBA" id="ARBA00004651"/>
    </source>
</evidence>
<accession>A0ABY2BDX8</accession>